<dbReference type="InterPro" id="IPR001977">
    <property type="entry name" value="Depp_CoAkinase"/>
</dbReference>
<organism evidence="7 8">
    <name type="scientific">Acinetobacter lwoffii</name>
    <dbReference type="NCBI Taxonomy" id="28090"/>
    <lineage>
        <taxon>Bacteria</taxon>
        <taxon>Pseudomonadati</taxon>
        <taxon>Pseudomonadota</taxon>
        <taxon>Gammaproteobacteria</taxon>
        <taxon>Moraxellales</taxon>
        <taxon>Moraxellaceae</taxon>
        <taxon>Acinetobacter</taxon>
    </lineage>
</organism>
<reference evidence="7" key="1">
    <citation type="journal article" date="2021" name="PeerJ">
        <title>Extensive microbial diversity within the chicken gut microbiome revealed by metagenomics and culture.</title>
        <authorList>
            <person name="Gilroy R."/>
            <person name="Ravi A."/>
            <person name="Getino M."/>
            <person name="Pursley I."/>
            <person name="Horton D.L."/>
            <person name="Alikhan N.F."/>
            <person name="Baker D."/>
            <person name="Gharbi K."/>
            <person name="Hall N."/>
            <person name="Watson M."/>
            <person name="Adriaenssens E.M."/>
            <person name="Foster-Nyarko E."/>
            <person name="Jarju S."/>
            <person name="Secka A."/>
            <person name="Antonio M."/>
            <person name="Oren A."/>
            <person name="Chaudhuri R.R."/>
            <person name="La Ragione R."/>
            <person name="Hildebrand F."/>
            <person name="Pallen M.J."/>
        </authorList>
    </citation>
    <scope>NUCLEOTIDE SEQUENCE</scope>
    <source>
        <strain evidence="7">CHK135-1449</strain>
    </source>
</reference>
<dbReference type="Pfam" id="PF01121">
    <property type="entry name" value="CoaE"/>
    <property type="match status" value="1"/>
</dbReference>
<keyword evidence="2 5" id="KW-0547">Nucleotide-binding</keyword>
<dbReference type="CDD" id="cd02022">
    <property type="entry name" value="DPCK"/>
    <property type="match status" value="1"/>
</dbReference>
<keyword evidence="5" id="KW-0963">Cytoplasm</keyword>
<evidence type="ECO:0000256" key="2">
    <source>
        <dbReference type="ARBA" id="ARBA00022741"/>
    </source>
</evidence>
<dbReference type="EMBL" id="DYWX01000045">
    <property type="protein sequence ID" value="HJF27461.1"/>
    <property type="molecule type" value="Genomic_DNA"/>
</dbReference>
<keyword evidence="3 5" id="KW-0067">ATP-binding</keyword>
<dbReference type="NCBIfam" id="TIGR00152">
    <property type="entry name" value="dephospho-CoA kinase"/>
    <property type="match status" value="1"/>
</dbReference>
<comment type="subcellular location">
    <subcellularLocation>
        <location evidence="5">Cytoplasm</location>
    </subcellularLocation>
</comment>
<protein>
    <recommendedName>
        <fullName evidence="5 6">Dephospho-CoA kinase</fullName>
        <ecNumber evidence="5 6">2.7.1.24</ecNumber>
    </recommendedName>
    <alternativeName>
        <fullName evidence="5">Dephosphocoenzyme A kinase</fullName>
    </alternativeName>
</protein>
<reference evidence="7" key="2">
    <citation type="submission" date="2021-09" db="EMBL/GenBank/DDBJ databases">
        <authorList>
            <person name="Gilroy R."/>
        </authorList>
    </citation>
    <scope>NUCLEOTIDE SEQUENCE</scope>
    <source>
        <strain evidence="7">CHK135-1449</strain>
    </source>
</reference>
<keyword evidence="5 7" id="KW-0418">Kinase</keyword>
<evidence type="ECO:0000256" key="4">
    <source>
        <dbReference type="ARBA" id="ARBA00022993"/>
    </source>
</evidence>
<proteinExistence type="inferred from homology"/>
<gene>
    <name evidence="5 7" type="primary">coaE</name>
    <name evidence="7" type="ORF">K8V79_04310</name>
</gene>
<dbReference type="AlphaFoldDB" id="A0A9D2URM6"/>
<dbReference type="PANTHER" id="PTHR10695">
    <property type="entry name" value="DEPHOSPHO-COA KINASE-RELATED"/>
    <property type="match status" value="1"/>
</dbReference>
<feature type="binding site" evidence="5">
    <location>
        <begin position="12"/>
        <end position="17"/>
    </location>
    <ligand>
        <name>ATP</name>
        <dbReference type="ChEBI" id="CHEBI:30616"/>
    </ligand>
</feature>
<dbReference type="GO" id="GO:0005524">
    <property type="term" value="F:ATP binding"/>
    <property type="evidence" value="ECO:0007669"/>
    <property type="project" value="UniProtKB-UniRule"/>
</dbReference>
<evidence type="ECO:0000256" key="3">
    <source>
        <dbReference type="ARBA" id="ARBA00022840"/>
    </source>
</evidence>
<comment type="caution">
    <text evidence="7">The sequence shown here is derived from an EMBL/GenBank/DDBJ whole genome shotgun (WGS) entry which is preliminary data.</text>
</comment>
<dbReference type="PROSITE" id="PS51219">
    <property type="entry name" value="DPCK"/>
    <property type="match status" value="1"/>
</dbReference>
<keyword evidence="4 5" id="KW-0173">Coenzyme A biosynthesis</keyword>
<dbReference type="Proteomes" id="UP000787156">
    <property type="component" value="Unassembled WGS sequence"/>
</dbReference>
<evidence type="ECO:0000313" key="8">
    <source>
        <dbReference type="Proteomes" id="UP000787156"/>
    </source>
</evidence>
<evidence type="ECO:0000313" key="7">
    <source>
        <dbReference type="EMBL" id="HJF27461.1"/>
    </source>
</evidence>
<dbReference type="Gene3D" id="3.40.50.300">
    <property type="entry name" value="P-loop containing nucleotide triphosphate hydrolases"/>
    <property type="match status" value="1"/>
</dbReference>
<comment type="similarity">
    <text evidence="1 5">Belongs to the CoaE family.</text>
</comment>
<dbReference type="EC" id="2.7.1.24" evidence="5 6"/>
<dbReference type="HAMAP" id="MF_00376">
    <property type="entry name" value="Dephospho_CoA_kinase"/>
    <property type="match status" value="1"/>
</dbReference>
<dbReference type="SUPFAM" id="SSF52540">
    <property type="entry name" value="P-loop containing nucleoside triphosphate hydrolases"/>
    <property type="match status" value="1"/>
</dbReference>
<name>A0A9D2URM6_ACILW</name>
<dbReference type="PANTHER" id="PTHR10695:SF46">
    <property type="entry name" value="BIFUNCTIONAL COENZYME A SYNTHASE-RELATED"/>
    <property type="match status" value="1"/>
</dbReference>
<comment type="pathway">
    <text evidence="5">Cofactor biosynthesis; coenzyme A biosynthesis; CoA from (R)-pantothenate: step 5/5.</text>
</comment>
<comment type="catalytic activity">
    <reaction evidence="5">
        <text>3'-dephospho-CoA + ATP = ADP + CoA + H(+)</text>
        <dbReference type="Rhea" id="RHEA:18245"/>
        <dbReference type="ChEBI" id="CHEBI:15378"/>
        <dbReference type="ChEBI" id="CHEBI:30616"/>
        <dbReference type="ChEBI" id="CHEBI:57287"/>
        <dbReference type="ChEBI" id="CHEBI:57328"/>
        <dbReference type="ChEBI" id="CHEBI:456216"/>
        <dbReference type="EC" id="2.7.1.24"/>
    </reaction>
</comment>
<dbReference type="GO" id="GO:0005737">
    <property type="term" value="C:cytoplasm"/>
    <property type="evidence" value="ECO:0007669"/>
    <property type="project" value="UniProtKB-SubCell"/>
</dbReference>
<comment type="function">
    <text evidence="5">Catalyzes the phosphorylation of the 3'-hydroxyl group of dephosphocoenzyme A to form coenzyme A.</text>
</comment>
<evidence type="ECO:0000256" key="5">
    <source>
        <dbReference type="HAMAP-Rule" id="MF_00376"/>
    </source>
</evidence>
<keyword evidence="5 7" id="KW-0808">Transferase</keyword>
<dbReference type="GO" id="GO:0004140">
    <property type="term" value="F:dephospho-CoA kinase activity"/>
    <property type="evidence" value="ECO:0007669"/>
    <property type="project" value="UniProtKB-UniRule"/>
</dbReference>
<evidence type="ECO:0000256" key="1">
    <source>
        <dbReference type="ARBA" id="ARBA00009018"/>
    </source>
</evidence>
<dbReference type="InterPro" id="IPR027417">
    <property type="entry name" value="P-loop_NTPase"/>
</dbReference>
<sequence length="205" mass="22854">MKFVLGLTGGIGSGKSAASQWFDAQGIVIVDADIVAREVVDIGQPALLQIQQAFGDWVLFGDGSLNRRALREHIFQSPEARKTLENITHPAIRSSIIQQLQAAQSPYVILVSPLLFETNQHELTQHNLLIDASIELQIERASQRDGQNVEQIQQIIAAQMSREQKRAMADDIVLNDGELEHLYAHLMPLHEKYLSMAAENQEPNL</sequence>
<accession>A0A9D2URM6</accession>
<evidence type="ECO:0000256" key="6">
    <source>
        <dbReference type="NCBIfam" id="TIGR00152"/>
    </source>
</evidence>
<dbReference type="GO" id="GO:0015937">
    <property type="term" value="P:coenzyme A biosynthetic process"/>
    <property type="evidence" value="ECO:0007669"/>
    <property type="project" value="UniProtKB-UniRule"/>
</dbReference>